<comment type="caution">
    <text evidence="1">The sequence shown here is derived from an EMBL/GenBank/DDBJ whole genome shotgun (WGS) entry which is preliminary data.</text>
</comment>
<accession>A0A9D1KB82</accession>
<reference evidence="1" key="2">
    <citation type="journal article" date="2021" name="PeerJ">
        <title>Extensive microbial diversity within the chicken gut microbiome revealed by metagenomics and culture.</title>
        <authorList>
            <person name="Gilroy R."/>
            <person name="Ravi A."/>
            <person name="Getino M."/>
            <person name="Pursley I."/>
            <person name="Horton D.L."/>
            <person name="Alikhan N.F."/>
            <person name="Baker D."/>
            <person name="Gharbi K."/>
            <person name="Hall N."/>
            <person name="Watson M."/>
            <person name="Adriaenssens E.M."/>
            <person name="Foster-Nyarko E."/>
            <person name="Jarju S."/>
            <person name="Secka A."/>
            <person name="Antonio M."/>
            <person name="Oren A."/>
            <person name="Chaudhuri R.R."/>
            <person name="La Ragione R."/>
            <person name="Hildebrand F."/>
            <person name="Pallen M.J."/>
        </authorList>
    </citation>
    <scope>NUCLEOTIDE SEQUENCE</scope>
    <source>
        <strain evidence="1">CHK195-26880</strain>
    </source>
</reference>
<evidence type="ECO:0000313" key="1">
    <source>
        <dbReference type="EMBL" id="HIT37284.1"/>
    </source>
</evidence>
<evidence type="ECO:0000313" key="2">
    <source>
        <dbReference type="Proteomes" id="UP000886833"/>
    </source>
</evidence>
<dbReference type="AlphaFoldDB" id="A0A9D1KB82"/>
<reference evidence="1" key="1">
    <citation type="submission" date="2020-10" db="EMBL/GenBank/DDBJ databases">
        <authorList>
            <person name="Gilroy R."/>
        </authorList>
    </citation>
    <scope>NUCLEOTIDE SEQUENCE</scope>
    <source>
        <strain evidence="1">CHK195-26880</strain>
    </source>
</reference>
<proteinExistence type="predicted"/>
<protein>
    <submittedName>
        <fullName evidence="1">Uncharacterized protein</fullName>
    </submittedName>
</protein>
<organism evidence="1 2">
    <name type="scientific">Candidatus Onthousia faecipullorum</name>
    <dbReference type="NCBI Taxonomy" id="2840887"/>
    <lineage>
        <taxon>Bacteria</taxon>
        <taxon>Bacillati</taxon>
        <taxon>Bacillota</taxon>
        <taxon>Bacilli</taxon>
        <taxon>Candidatus Onthousia</taxon>
    </lineage>
</organism>
<gene>
    <name evidence="1" type="ORF">IAB59_02240</name>
</gene>
<name>A0A9D1KB82_9FIRM</name>
<sequence>MSRSKFNNDIYDMYEKEYNKNLILNVINYKNHLISSNFYDTLYIDGRLV</sequence>
<dbReference type="EMBL" id="DVKQ01000028">
    <property type="protein sequence ID" value="HIT37284.1"/>
    <property type="molecule type" value="Genomic_DNA"/>
</dbReference>
<dbReference type="Proteomes" id="UP000886833">
    <property type="component" value="Unassembled WGS sequence"/>
</dbReference>